<organism evidence="2 3">
    <name type="scientific">Caballeronia telluris</name>
    <dbReference type="NCBI Taxonomy" id="326475"/>
    <lineage>
        <taxon>Bacteria</taxon>
        <taxon>Pseudomonadati</taxon>
        <taxon>Pseudomonadota</taxon>
        <taxon>Betaproteobacteria</taxon>
        <taxon>Burkholderiales</taxon>
        <taxon>Burkholderiaceae</taxon>
        <taxon>Caballeronia</taxon>
    </lineage>
</organism>
<reference evidence="2" key="1">
    <citation type="submission" date="2016-01" db="EMBL/GenBank/DDBJ databases">
        <authorList>
            <person name="Peeters Charlotte."/>
        </authorList>
    </citation>
    <scope>NUCLEOTIDE SEQUENCE</scope>
    <source>
        <strain evidence="2">LMG 22936</strain>
    </source>
</reference>
<feature type="transmembrane region" description="Helical" evidence="1">
    <location>
        <begin position="118"/>
        <end position="139"/>
    </location>
</feature>
<keyword evidence="1" id="KW-0472">Membrane</keyword>
<feature type="transmembrane region" description="Helical" evidence="1">
    <location>
        <begin position="151"/>
        <end position="169"/>
    </location>
</feature>
<keyword evidence="1" id="KW-0812">Transmembrane</keyword>
<comment type="caution">
    <text evidence="2">The sequence shown here is derived from an EMBL/GenBank/DDBJ whole genome shotgun (WGS) entry which is preliminary data.</text>
</comment>
<keyword evidence="3" id="KW-1185">Reference proteome</keyword>
<protein>
    <submittedName>
        <fullName evidence="2">CDP-alcohol phosphatidyltransferase</fullName>
    </submittedName>
</protein>
<dbReference type="EMBL" id="FCNZ02000022">
    <property type="protein sequence ID" value="SAL73540.1"/>
    <property type="molecule type" value="Genomic_DNA"/>
</dbReference>
<sequence length="201" mass="21178">MSVYSLKPKFQNLLRPVTCKLAHAGVTANQITISAALGSILVGLIAGFGFPMQRLFLLLPVWLFLRMAFNAIDGMLAREFGQKSALGAYYNELGDVVSDIALTLPFLAIPAFRAADIWLFAMAALLVECAGLIGPLAGASRRYDGPLGKSDRAVVIGALGLWIGAGLPVAPAASWLWLALVALSAITIVKRVANGVAEARG</sequence>
<keyword evidence="1" id="KW-1133">Transmembrane helix</keyword>
<dbReference type="GO" id="GO:0016020">
    <property type="term" value="C:membrane"/>
    <property type="evidence" value="ECO:0007669"/>
    <property type="project" value="InterPro"/>
</dbReference>
<dbReference type="GO" id="GO:0008654">
    <property type="term" value="P:phospholipid biosynthetic process"/>
    <property type="evidence" value="ECO:0007669"/>
    <property type="project" value="InterPro"/>
</dbReference>
<dbReference type="InterPro" id="IPR000462">
    <property type="entry name" value="CDP-OH_P_trans"/>
</dbReference>
<gene>
    <name evidence="2" type="ORF">AWB66_04854</name>
</gene>
<evidence type="ECO:0000256" key="1">
    <source>
        <dbReference type="SAM" id="Phobius"/>
    </source>
</evidence>
<feature type="transmembrane region" description="Helical" evidence="1">
    <location>
        <begin position="21"/>
        <end position="49"/>
    </location>
</feature>
<dbReference type="Gene3D" id="1.20.120.1760">
    <property type="match status" value="1"/>
</dbReference>
<proteinExistence type="predicted"/>
<dbReference type="STRING" id="326475.AWB66_04854"/>
<dbReference type="InterPro" id="IPR043130">
    <property type="entry name" value="CDP-OH_PTrfase_TM_dom"/>
</dbReference>
<evidence type="ECO:0000313" key="2">
    <source>
        <dbReference type="EMBL" id="SAL73540.1"/>
    </source>
</evidence>
<evidence type="ECO:0000313" key="3">
    <source>
        <dbReference type="Proteomes" id="UP000054717"/>
    </source>
</evidence>
<dbReference type="Pfam" id="PF01066">
    <property type="entry name" value="CDP-OH_P_transf"/>
    <property type="match status" value="1"/>
</dbReference>
<dbReference type="GO" id="GO:0016780">
    <property type="term" value="F:phosphotransferase activity, for other substituted phosphate groups"/>
    <property type="evidence" value="ECO:0007669"/>
    <property type="project" value="InterPro"/>
</dbReference>
<feature type="transmembrane region" description="Helical" evidence="1">
    <location>
        <begin position="55"/>
        <end position="72"/>
    </location>
</feature>
<dbReference type="RefSeq" id="WP_087632639.1">
    <property type="nucleotide sequence ID" value="NZ_FCNZ02000022.1"/>
</dbReference>
<dbReference type="AlphaFoldDB" id="A0A158JZ66"/>
<accession>A0A158JZ66</accession>
<name>A0A158JZ66_9BURK</name>
<dbReference type="Proteomes" id="UP000054717">
    <property type="component" value="Unassembled WGS sequence"/>
</dbReference>